<proteinExistence type="predicted"/>
<organism evidence="1 2">
    <name type="scientific">Spirosoma utsteinense</name>
    <dbReference type="NCBI Taxonomy" id="2585773"/>
    <lineage>
        <taxon>Bacteria</taxon>
        <taxon>Pseudomonadati</taxon>
        <taxon>Bacteroidota</taxon>
        <taxon>Cytophagia</taxon>
        <taxon>Cytophagales</taxon>
        <taxon>Cytophagaceae</taxon>
        <taxon>Spirosoma</taxon>
    </lineage>
</organism>
<evidence type="ECO:0000313" key="2">
    <source>
        <dbReference type="Proteomes" id="UP000700732"/>
    </source>
</evidence>
<dbReference type="RefSeq" id="WP_235985474.1">
    <property type="nucleotide sequence ID" value="NZ_VFIA01000075.1"/>
</dbReference>
<dbReference type="Proteomes" id="UP000700732">
    <property type="component" value="Unassembled WGS sequence"/>
</dbReference>
<keyword evidence="2" id="KW-1185">Reference proteome</keyword>
<gene>
    <name evidence="1" type="ORF">FH603_5572</name>
</gene>
<protein>
    <submittedName>
        <fullName evidence="1">Uncharacterized protein</fullName>
    </submittedName>
</protein>
<evidence type="ECO:0000313" key="1">
    <source>
        <dbReference type="EMBL" id="MBC3795040.1"/>
    </source>
</evidence>
<comment type="caution">
    <text evidence="1">The sequence shown here is derived from an EMBL/GenBank/DDBJ whole genome shotgun (WGS) entry which is preliminary data.</text>
</comment>
<sequence>MLFCGYGDRVETVFGGGSYGGVFRKALAGWDINFVLVSRPESAQGFVFVSKRWDVEPVRRRGRLAWKNYFRPIVKDYKYTLSSSVR</sequence>
<reference evidence="1 2" key="1">
    <citation type="submission" date="2019-06" db="EMBL/GenBank/DDBJ databases">
        <title>Spirosoma utsteinense sp. nov. isolated from Antarctic ice-free soils.</title>
        <authorList>
            <person name="Tahon G."/>
        </authorList>
    </citation>
    <scope>NUCLEOTIDE SEQUENCE [LARGE SCALE GENOMIC DNA]</scope>
    <source>
        <strain evidence="1 2">LMG 31447</strain>
    </source>
</reference>
<name>A0ABR6WGA2_9BACT</name>
<accession>A0ABR6WGA2</accession>
<dbReference type="EMBL" id="VFIA01000075">
    <property type="protein sequence ID" value="MBC3795040.1"/>
    <property type="molecule type" value="Genomic_DNA"/>
</dbReference>